<name>A0ABN7NV26_TIMPD</name>
<protein>
    <recommendedName>
        <fullName evidence="1">Dynein heavy chain 3 AAA+ lid domain-containing protein</fullName>
    </recommendedName>
</protein>
<dbReference type="EMBL" id="CAJPIN010009499">
    <property type="protein sequence ID" value="CAG2059418.1"/>
    <property type="molecule type" value="Genomic_DNA"/>
</dbReference>
<dbReference type="Pfam" id="PF17857">
    <property type="entry name" value="AAA_lid_1"/>
    <property type="match status" value="1"/>
</dbReference>
<feature type="domain" description="Dynein heavy chain 3 AAA+ lid" evidence="1">
    <location>
        <begin position="70"/>
        <end position="127"/>
    </location>
</feature>
<sequence length="154" mass="17598">MSITPLKLVENGALHVVLTYNPRGRCPHEGYRLDASDLLTNTTLQQRENCWFEHKYTPLGAIPTIVIVELPPTPSKFHYIFNLRDLSRISAGLCLTSPEYFKTPELFVRVWRNEFIRVICDRLINEEGVVPLRTSGHLARDQQPVFNAPQAGQL</sequence>
<evidence type="ECO:0000259" key="1">
    <source>
        <dbReference type="Pfam" id="PF17857"/>
    </source>
</evidence>
<accession>A0ABN7NV26</accession>
<reference evidence="2" key="1">
    <citation type="submission" date="2021-03" db="EMBL/GenBank/DDBJ databases">
        <authorList>
            <person name="Tran Van P."/>
        </authorList>
    </citation>
    <scope>NUCLEOTIDE SEQUENCE</scope>
</reference>
<dbReference type="PANTHER" id="PTHR22878">
    <property type="entry name" value="DYNEIN HEAVY CHAIN 6, AXONEMAL-LIKE-RELATED"/>
    <property type="match status" value="1"/>
</dbReference>
<dbReference type="Gene3D" id="1.20.920.30">
    <property type="match status" value="1"/>
</dbReference>
<proteinExistence type="predicted"/>
<dbReference type="Proteomes" id="UP001153148">
    <property type="component" value="Unassembled WGS sequence"/>
</dbReference>
<keyword evidence="3" id="KW-1185">Reference proteome</keyword>
<dbReference type="InterPro" id="IPR026983">
    <property type="entry name" value="DHC"/>
</dbReference>
<dbReference type="PANTHER" id="PTHR22878:SF63">
    <property type="entry name" value="DYNEIN AXONEMAL HEAVY CHAIN 10"/>
    <property type="match status" value="1"/>
</dbReference>
<evidence type="ECO:0000313" key="2">
    <source>
        <dbReference type="EMBL" id="CAG2059418.1"/>
    </source>
</evidence>
<gene>
    <name evidence="2" type="ORF">TPAB3V08_LOCUS6381</name>
</gene>
<organism evidence="2 3">
    <name type="scientific">Timema podura</name>
    <name type="common">Walking stick</name>
    <dbReference type="NCBI Taxonomy" id="61482"/>
    <lineage>
        <taxon>Eukaryota</taxon>
        <taxon>Metazoa</taxon>
        <taxon>Ecdysozoa</taxon>
        <taxon>Arthropoda</taxon>
        <taxon>Hexapoda</taxon>
        <taxon>Insecta</taxon>
        <taxon>Pterygota</taxon>
        <taxon>Neoptera</taxon>
        <taxon>Polyneoptera</taxon>
        <taxon>Phasmatodea</taxon>
        <taxon>Timematodea</taxon>
        <taxon>Timematoidea</taxon>
        <taxon>Timematidae</taxon>
        <taxon>Timema</taxon>
    </lineage>
</organism>
<dbReference type="InterPro" id="IPR041589">
    <property type="entry name" value="DNAH3_AAA_lid_1"/>
</dbReference>
<evidence type="ECO:0000313" key="3">
    <source>
        <dbReference type="Proteomes" id="UP001153148"/>
    </source>
</evidence>
<comment type="caution">
    <text evidence="2">The sequence shown here is derived from an EMBL/GenBank/DDBJ whole genome shotgun (WGS) entry which is preliminary data.</text>
</comment>